<gene>
    <name evidence="1" type="ORF">QBC36DRAFT_316515</name>
</gene>
<evidence type="ECO:0000313" key="1">
    <source>
        <dbReference type="EMBL" id="KAK4170643.1"/>
    </source>
</evidence>
<reference evidence="1" key="2">
    <citation type="submission" date="2023-05" db="EMBL/GenBank/DDBJ databases">
        <authorList>
            <consortium name="Lawrence Berkeley National Laboratory"/>
            <person name="Steindorff A."/>
            <person name="Hensen N."/>
            <person name="Bonometti L."/>
            <person name="Westerberg I."/>
            <person name="Brannstrom I.O."/>
            <person name="Guillou S."/>
            <person name="Cros-Aarteil S."/>
            <person name="Calhoun S."/>
            <person name="Haridas S."/>
            <person name="Kuo A."/>
            <person name="Mondo S."/>
            <person name="Pangilinan J."/>
            <person name="Riley R."/>
            <person name="Labutti K."/>
            <person name="Andreopoulos B."/>
            <person name="Lipzen A."/>
            <person name="Chen C."/>
            <person name="Yanf M."/>
            <person name="Daum C."/>
            <person name="Ng V."/>
            <person name="Clum A."/>
            <person name="Ohm R."/>
            <person name="Martin F."/>
            <person name="Silar P."/>
            <person name="Natvig D."/>
            <person name="Lalanne C."/>
            <person name="Gautier V."/>
            <person name="Ament-Velasquez S.L."/>
            <person name="Kruys A."/>
            <person name="Hutchinson M.I."/>
            <person name="Powell A.J."/>
            <person name="Barry K."/>
            <person name="Miller A.N."/>
            <person name="Grigoriev I.V."/>
            <person name="Debuchy R."/>
            <person name="Gladieux P."/>
            <person name="Thoren M.H."/>
            <person name="Johannesson H."/>
        </authorList>
    </citation>
    <scope>NUCLEOTIDE SEQUENCE</scope>
    <source>
        <strain evidence="1">CBS 892.96</strain>
    </source>
</reference>
<protein>
    <submittedName>
        <fullName evidence="1">Uncharacterized protein</fullName>
    </submittedName>
</protein>
<comment type="caution">
    <text evidence="1">The sequence shown here is derived from an EMBL/GenBank/DDBJ whole genome shotgun (WGS) entry which is preliminary data.</text>
</comment>
<dbReference type="Proteomes" id="UP001302321">
    <property type="component" value="Unassembled WGS sequence"/>
</dbReference>
<sequence>MPSRPPNLTENQKLTSQDVEAEDLPEAFKYITKPSKLPIETFEMYQKHLDGEGKSKCAATKNAIGDIKIRAKNLLEVCRKTIPENGADISRQQSYQTYGRGRRVLKDVAKVPFTAVEEINELKDALEEVKKIKPLLPSDEGNGQHNYHNIGVCAINIHHGNGN</sequence>
<name>A0AAN6VVT3_9PEZI</name>
<organism evidence="1 2">
    <name type="scientific">Triangularia setosa</name>
    <dbReference type="NCBI Taxonomy" id="2587417"/>
    <lineage>
        <taxon>Eukaryota</taxon>
        <taxon>Fungi</taxon>
        <taxon>Dikarya</taxon>
        <taxon>Ascomycota</taxon>
        <taxon>Pezizomycotina</taxon>
        <taxon>Sordariomycetes</taxon>
        <taxon>Sordariomycetidae</taxon>
        <taxon>Sordariales</taxon>
        <taxon>Podosporaceae</taxon>
        <taxon>Triangularia</taxon>
    </lineage>
</organism>
<keyword evidence="2" id="KW-1185">Reference proteome</keyword>
<proteinExistence type="predicted"/>
<dbReference type="EMBL" id="MU866878">
    <property type="protein sequence ID" value="KAK4170643.1"/>
    <property type="molecule type" value="Genomic_DNA"/>
</dbReference>
<accession>A0AAN6VVT3</accession>
<dbReference type="AlphaFoldDB" id="A0AAN6VVT3"/>
<evidence type="ECO:0000313" key="2">
    <source>
        <dbReference type="Proteomes" id="UP001302321"/>
    </source>
</evidence>
<reference evidence="1" key="1">
    <citation type="journal article" date="2023" name="Mol. Phylogenet. Evol.">
        <title>Genome-scale phylogeny and comparative genomics of the fungal order Sordariales.</title>
        <authorList>
            <person name="Hensen N."/>
            <person name="Bonometti L."/>
            <person name="Westerberg I."/>
            <person name="Brannstrom I.O."/>
            <person name="Guillou S."/>
            <person name="Cros-Aarteil S."/>
            <person name="Calhoun S."/>
            <person name="Haridas S."/>
            <person name="Kuo A."/>
            <person name="Mondo S."/>
            <person name="Pangilinan J."/>
            <person name="Riley R."/>
            <person name="LaButti K."/>
            <person name="Andreopoulos B."/>
            <person name="Lipzen A."/>
            <person name="Chen C."/>
            <person name="Yan M."/>
            <person name="Daum C."/>
            <person name="Ng V."/>
            <person name="Clum A."/>
            <person name="Steindorff A."/>
            <person name="Ohm R.A."/>
            <person name="Martin F."/>
            <person name="Silar P."/>
            <person name="Natvig D.O."/>
            <person name="Lalanne C."/>
            <person name="Gautier V."/>
            <person name="Ament-Velasquez S.L."/>
            <person name="Kruys A."/>
            <person name="Hutchinson M.I."/>
            <person name="Powell A.J."/>
            <person name="Barry K."/>
            <person name="Miller A.N."/>
            <person name="Grigoriev I.V."/>
            <person name="Debuchy R."/>
            <person name="Gladieux P."/>
            <person name="Hiltunen Thoren M."/>
            <person name="Johannesson H."/>
        </authorList>
    </citation>
    <scope>NUCLEOTIDE SEQUENCE</scope>
    <source>
        <strain evidence="1">CBS 892.96</strain>
    </source>
</reference>